<protein>
    <submittedName>
        <fullName evidence="1">Uncharacterized protein</fullName>
    </submittedName>
</protein>
<accession>A0A7R8ZMJ1</accession>
<evidence type="ECO:0000313" key="1">
    <source>
        <dbReference type="EMBL" id="CAD7224858.1"/>
    </source>
</evidence>
<dbReference type="EMBL" id="OB660453">
    <property type="protein sequence ID" value="CAD7224858.1"/>
    <property type="molecule type" value="Genomic_DNA"/>
</dbReference>
<name>A0A7R8ZMJ1_9CRUS</name>
<dbReference type="AlphaFoldDB" id="A0A7R8ZMJ1"/>
<reference evidence="1" key="1">
    <citation type="submission" date="2020-11" db="EMBL/GenBank/DDBJ databases">
        <authorList>
            <person name="Tran Van P."/>
        </authorList>
    </citation>
    <scope>NUCLEOTIDE SEQUENCE</scope>
</reference>
<gene>
    <name evidence="1" type="ORF">CTOB1V02_LOCUS2810</name>
</gene>
<organism evidence="1">
    <name type="scientific">Cyprideis torosa</name>
    <dbReference type="NCBI Taxonomy" id="163714"/>
    <lineage>
        <taxon>Eukaryota</taxon>
        <taxon>Metazoa</taxon>
        <taxon>Ecdysozoa</taxon>
        <taxon>Arthropoda</taxon>
        <taxon>Crustacea</taxon>
        <taxon>Oligostraca</taxon>
        <taxon>Ostracoda</taxon>
        <taxon>Podocopa</taxon>
        <taxon>Podocopida</taxon>
        <taxon>Cytherocopina</taxon>
        <taxon>Cytheroidea</taxon>
        <taxon>Cytherideidae</taxon>
        <taxon>Cyprideis</taxon>
    </lineage>
</organism>
<proteinExistence type="predicted"/>
<sequence>MNLFEVNSAKVTDYLAGTWRVSKDSRLAQLYQQEHDRKYTNPEQFTGSLRSYGRSLRLQVVPLLASLMVLQGAPSAPK</sequence>